<dbReference type="EMBL" id="SMMG02000001">
    <property type="protein sequence ID" value="KAA3488553.1"/>
    <property type="molecule type" value="Genomic_DNA"/>
</dbReference>
<reference evidence="3" key="1">
    <citation type="journal article" date="2019" name="Plant Biotechnol. J.">
        <title>Genome sequencing of the Australian wild diploid species Gossypium australe highlights disease resistance and delayed gland morphogenesis.</title>
        <authorList>
            <person name="Cai Y."/>
            <person name="Cai X."/>
            <person name="Wang Q."/>
            <person name="Wang P."/>
            <person name="Zhang Y."/>
            <person name="Cai C."/>
            <person name="Xu Y."/>
            <person name="Wang K."/>
            <person name="Zhou Z."/>
            <person name="Wang C."/>
            <person name="Geng S."/>
            <person name="Li B."/>
            <person name="Dong Q."/>
            <person name="Hou Y."/>
            <person name="Wang H."/>
            <person name="Ai P."/>
            <person name="Liu Z."/>
            <person name="Yi F."/>
            <person name="Sun M."/>
            <person name="An G."/>
            <person name="Cheng J."/>
            <person name="Zhang Y."/>
            <person name="Shi Q."/>
            <person name="Xie Y."/>
            <person name="Shi X."/>
            <person name="Chang Y."/>
            <person name="Huang F."/>
            <person name="Chen Y."/>
            <person name="Hong S."/>
            <person name="Mi L."/>
            <person name="Sun Q."/>
            <person name="Zhang L."/>
            <person name="Zhou B."/>
            <person name="Peng R."/>
            <person name="Zhang X."/>
            <person name="Liu F."/>
        </authorList>
    </citation>
    <scope>NUCLEOTIDE SEQUENCE [LARGE SCALE GENOMIC DNA]</scope>
    <source>
        <strain evidence="3">cv. PA1801</strain>
    </source>
</reference>
<evidence type="ECO:0000313" key="2">
    <source>
        <dbReference type="EMBL" id="KAA3488553.1"/>
    </source>
</evidence>
<evidence type="ECO:0000259" key="1">
    <source>
        <dbReference type="Pfam" id="PF07732"/>
    </source>
</evidence>
<evidence type="ECO:0000313" key="3">
    <source>
        <dbReference type="Proteomes" id="UP000325315"/>
    </source>
</evidence>
<dbReference type="GO" id="GO:0005507">
    <property type="term" value="F:copper ion binding"/>
    <property type="evidence" value="ECO:0007669"/>
    <property type="project" value="InterPro"/>
</dbReference>
<gene>
    <name evidence="2" type="ORF">EPI10_032296</name>
</gene>
<organism evidence="2 3">
    <name type="scientific">Gossypium australe</name>
    <dbReference type="NCBI Taxonomy" id="47621"/>
    <lineage>
        <taxon>Eukaryota</taxon>
        <taxon>Viridiplantae</taxon>
        <taxon>Streptophyta</taxon>
        <taxon>Embryophyta</taxon>
        <taxon>Tracheophyta</taxon>
        <taxon>Spermatophyta</taxon>
        <taxon>Magnoliopsida</taxon>
        <taxon>eudicotyledons</taxon>
        <taxon>Gunneridae</taxon>
        <taxon>Pentapetalae</taxon>
        <taxon>rosids</taxon>
        <taxon>malvids</taxon>
        <taxon>Malvales</taxon>
        <taxon>Malvaceae</taxon>
        <taxon>Malvoideae</taxon>
        <taxon>Gossypium</taxon>
    </lineage>
</organism>
<keyword evidence="3" id="KW-1185">Reference proteome</keyword>
<protein>
    <submittedName>
        <fullName evidence="2">E3 ubiquitin-protein ligase UPL6-like</fullName>
    </submittedName>
</protein>
<proteinExistence type="predicted"/>
<dbReference type="InterPro" id="IPR011707">
    <property type="entry name" value="Cu-oxidase-like_N"/>
</dbReference>
<accession>A0A5B6X4A8</accession>
<dbReference type="Pfam" id="PF07732">
    <property type="entry name" value="Cu-oxidase_3"/>
    <property type="match status" value="1"/>
</dbReference>
<dbReference type="Proteomes" id="UP000325315">
    <property type="component" value="Unassembled WGS sequence"/>
</dbReference>
<name>A0A5B6X4A8_9ROSI</name>
<dbReference type="OrthoDB" id="2121828at2759"/>
<feature type="domain" description="Plastocyanin-like" evidence="1">
    <location>
        <begin position="17"/>
        <end position="69"/>
    </location>
</feature>
<sequence>MAAFQGLRFGFAEGTQEGVKDTIDGSNNRIQPGRNFTYNIELGDEIGSLRWHTTSAWAAATLHAPTVAEDDMIIGDEIEEIVLDSNLEQQITNAIDSRFLLQLGSKFDLSEQTNVLFGGISAASDPHNEGPDDKEVAAVTAACAFLHWRMDAIETIKLAGKKAKLVVAELAKLSRRVCDNKEGWSFIPFVTTKDALDSKNCDEIRILMTIGHNTIPKEMNEVCNWLTARLGLEG</sequence>
<dbReference type="AlphaFoldDB" id="A0A5B6X4A8"/>
<comment type="caution">
    <text evidence="2">The sequence shown here is derived from an EMBL/GenBank/DDBJ whole genome shotgun (WGS) entry which is preliminary data.</text>
</comment>